<sequence length="408" mass="43802">EMKENRNFMKLKVIVLTVIIMFPYLILGQYGFVVDYTDGELVKIELDNPENEIAIGTSMNHLIDAEFGSNNVLYALPRVGTQFYQIDTTTATINQIGTSTPLTGHMWSGLAYDVTTSTLYASSTTGNSASAIYTIDVSTGTASHIGTTTTAQSVADIAFDNSGQMYAHNLSNTIYLIDKTNGSATLLGNTGFNAAGPWHGLDYSFHNNTMYMATYNSITWEKTVRSVNLTTGNTTSEGTINHFVGGFAIIHAESPGPGSPEPNITVEPESLIFDTTAVGSSSVNMLSITNIGSDTLLIYNLFSPDSIFSVNLSSFDLLPSESQDVQVTFTPLQQNAYDGDLFIISNDPDTDTLGLPVAGVGFIPAPEIFVDPMSLTFDTTAVGSSSVNMLSITNIGSDTLLIYNLFSP</sequence>
<gene>
    <name evidence="8" type="ORF">METZ01_LOCUS175692</name>
</gene>
<organism evidence="8">
    <name type="scientific">marine metagenome</name>
    <dbReference type="NCBI Taxonomy" id="408172"/>
    <lineage>
        <taxon>unclassified sequences</taxon>
        <taxon>metagenomes</taxon>
        <taxon>ecological metagenomes</taxon>
    </lineage>
</organism>
<dbReference type="NCBIfam" id="NF012200">
    <property type="entry name" value="choice_anch_D"/>
    <property type="match status" value="1"/>
</dbReference>
<name>A0A382C9P1_9ZZZZ</name>
<dbReference type="Gene3D" id="2.60.40.10">
    <property type="entry name" value="Immunoglobulins"/>
    <property type="match status" value="1"/>
</dbReference>
<keyword evidence="6" id="KW-1133">Transmembrane helix</keyword>
<dbReference type="Pfam" id="PF22544">
    <property type="entry name" value="HYDIN_VesB_CFA65-like_Ig"/>
    <property type="match status" value="1"/>
</dbReference>
<feature type="domain" description="HYDIN/VesB/CFA65-like Ig-like" evidence="7">
    <location>
        <begin position="263"/>
        <end position="353"/>
    </location>
</feature>
<accession>A0A382C9P1</accession>
<dbReference type="InterPro" id="IPR015943">
    <property type="entry name" value="WD40/YVTN_repeat-like_dom_sf"/>
</dbReference>
<evidence type="ECO:0000256" key="4">
    <source>
        <dbReference type="ARBA" id="ARBA00023069"/>
    </source>
</evidence>
<keyword evidence="4" id="KW-0969">Cilium</keyword>
<keyword evidence="6" id="KW-0812">Transmembrane</keyword>
<dbReference type="InterPro" id="IPR013783">
    <property type="entry name" value="Ig-like_fold"/>
</dbReference>
<evidence type="ECO:0000256" key="2">
    <source>
        <dbReference type="ARBA" id="ARBA00004496"/>
    </source>
</evidence>
<evidence type="ECO:0000256" key="3">
    <source>
        <dbReference type="ARBA" id="ARBA00022490"/>
    </source>
</evidence>
<dbReference type="EMBL" id="UINC01033481">
    <property type="protein sequence ID" value="SVB22838.1"/>
    <property type="molecule type" value="Genomic_DNA"/>
</dbReference>
<dbReference type="GO" id="GO:0005929">
    <property type="term" value="C:cilium"/>
    <property type="evidence" value="ECO:0007669"/>
    <property type="project" value="UniProtKB-SubCell"/>
</dbReference>
<evidence type="ECO:0000259" key="7">
    <source>
        <dbReference type="Pfam" id="PF22544"/>
    </source>
</evidence>
<proteinExistence type="predicted"/>
<dbReference type="Gene3D" id="2.130.10.10">
    <property type="entry name" value="YVTN repeat-like/Quinoprotein amine dehydrogenase"/>
    <property type="match status" value="1"/>
</dbReference>
<dbReference type="GO" id="GO:0005737">
    <property type="term" value="C:cytoplasm"/>
    <property type="evidence" value="ECO:0007669"/>
    <property type="project" value="UniProtKB-SubCell"/>
</dbReference>
<feature type="transmembrane region" description="Helical" evidence="6">
    <location>
        <begin position="12"/>
        <end position="32"/>
    </location>
</feature>
<comment type="subcellular location">
    <subcellularLocation>
        <location evidence="1">Cell projection</location>
        <location evidence="1">Cilium</location>
    </subcellularLocation>
    <subcellularLocation>
        <location evidence="2">Cytoplasm</location>
    </subcellularLocation>
</comment>
<evidence type="ECO:0000256" key="1">
    <source>
        <dbReference type="ARBA" id="ARBA00004138"/>
    </source>
</evidence>
<protein>
    <recommendedName>
        <fullName evidence="7">HYDIN/VesB/CFA65-like Ig-like domain-containing protein</fullName>
    </recommendedName>
</protein>
<dbReference type="AlphaFoldDB" id="A0A382C9P1"/>
<keyword evidence="5" id="KW-0966">Cell projection</keyword>
<feature type="non-terminal residue" evidence="8">
    <location>
        <position position="1"/>
    </location>
</feature>
<evidence type="ECO:0000313" key="8">
    <source>
        <dbReference type="EMBL" id="SVB22838.1"/>
    </source>
</evidence>
<evidence type="ECO:0000256" key="6">
    <source>
        <dbReference type="SAM" id="Phobius"/>
    </source>
</evidence>
<feature type="non-terminal residue" evidence="8">
    <location>
        <position position="408"/>
    </location>
</feature>
<dbReference type="InterPro" id="IPR053879">
    <property type="entry name" value="HYDIN_VesB_CFA65-like_Ig"/>
</dbReference>
<keyword evidence="3" id="KW-0963">Cytoplasm</keyword>
<dbReference type="SUPFAM" id="SSF63825">
    <property type="entry name" value="YWTD domain"/>
    <property type="match status" value="1"/>
</dbReference>
<evidence type="ECO:0000256" key="5">
    <source>
        <dbReference type="ARBA" id="ARBA00023273"/>
    </source>
</evidence>
<reference evidence="8" key="1">
    <citation type="submission" date="2018-05" db="EMBL/GenBank/DDBJ databases">
        <authorList>
            <person name="Lanie J.A."/>
            <person name="Ng W.-L."/>
            <person name="Kazmierczak K.M."/>
            <person name="Andrzejewski T.M."/>
            <person name="Davidsen T.M."/>
            <person name="Wayne K.J."/>
            <person name="Tettelin H."/>
            <person name="Glass J.I."/>
            <person name="Rusch D."/>
            <person name="Podicherti R."/>
            <person name="Tsui H.-C.T."/>
            <person name="Winkler M.E."/>
        </authorList>
    </citation>
    <scope>NUCLEOTIDE SEQUENCE</scope>
</reference>
<keyword evidence="6" id="KW-0472">Membrane</keyword>